<dbReference type="EMBL" id="MUKB01000048">
    <property type="protein sequence ID" value="OPX18027.1"/>
    <property type="molecule type" value="Genomic_DNA"/>
</dbReference>
<gene>
    <name evidence="7" type="ORF">BXT86_03325</name>
</gene>
<dbReference type="GO" id="GO:0005737">
    <property type="term" value="C:cytoplasm"/>
    <property type="evidence" value="ECO:0007669"/>
    <property type="project" value="TreeGrafter"/>
</dbReference>
<dbReference type="PANTHER" id="PTHR12835">
    <property type="entry name" value="BIOTIN PROTEIN LIGASE"/>
    <property type="match status" value="1"/>
</dbReference>
<evidence type="ECO:0000313" key="7">
    <source>
        <dbReference type="EMBL" id="OPX18027.1"/>
    </source>
</evidence>
<dbReference type="Pfam" id="PF03099">
    <property type="entry name" value="BPL_LplA_LipB"/>
    <property type="match status" value="1"/>
</dbReference>
<keyword evidence="1 7" id="KW-0436">Ligase</keyword>
<evidence type="ECO:0000256" key="3">
    <source>
        <dbReference type="ARBA" id="ARBA00022840"/>
    </source>
</evidence>
<dbReference type="Gene3D" id="3.30.930.10">
    <property type="entry name" value="Bira Bifunctional Protein, Domain 2"/>
    <property type="match status" value="1"/>
</dbReference>
<feature type="domain" description="BPL/LPL catalytic" evidence="6">
    <location>
        <begin position="1"/>
        <end position="169"/>
    </location>
</feature>
<dbReference type="InterPro" id="IPR003142">
    <property type="entry name" value="BPL_C"/>
</dbReference>
<dbReference type="CDD" id="cd16442">
    <property type="entry name" value="BPL"/>
    <property type="match status" value="1"/>
</dbReference>
<name>A0A1V4QGC1_UNCW3</name>
<dbReference type="InterPro" id="IPR004143">
    <property type="entry name" value="BPL_LPL_catalytic"/>
</dbReference>
<dbReference type="SUPFAM" id="SSF50037">
    <property type="entry name" value="C-terminal domain of transcriptional repressors"/>
    <property type="match status" value="1"/>
</dbReference>
<sequence>MVIGDKLYRFEEIGSTNEYAKSIALNADNGTVVFADTQTQGKGRFGKSWYSPPGGLYISVILKPSNPGLIPVMGGVSLCETLSRYDIIPGIKWPNDIMLNNKKIAGMLTENVDGTVVLGIGLNLNIQKFPEELASVASSVFLETKKHLDRFMIYQNLCSELDRFYSILESRRTSELLLLWRHYTIMLGRTVIITLPDRSIQGRVLDIDSRGALVIMLPDNKVERIIAGDCQIIR</sequence>
<dbReference type="Gene3D" id="2.30.30.100">
    <property type="match status" value="1"/>
</dbReference>
<dbReference type="GO" id="GO:0005524">
    <property type="term" value="F:ATP binding"/>
    <property type="evidence" value="ECO:0007669"/>
    <property type="project" value="UniProtKB-KW"/>
</dbReference>
<evidence type="ECO:0000313" key="8">
    <source>
        <dbReference type="Proteomes" id="UP000191663"/>
    </source>
</evidence>
<dbReference type="InterPro" id="IPR008988">
    <property type="entry name" value="Transcriptional_repressor_C"/>
</dbReference>
<evidence type="ECO:0000256" key="4">
    <source>
        <dbReference type="ARBA" id="ARBA00023267"/>
    </source>
</evidence>
<dbReference type="Proteomes" id="UP000191663">
    <property type="component" value="Unassembled WGS sequence"/>
</dbReference>
<keyword evidence="2" id="KW-0547">Nucleotide-binding</keyword>
<dbReference type="NCBIfam" id="TIGR00121">
    <property type="entry name" value="birA_ligase"/>
    <property type="match status" value="1"/>
</dbReference>
<evidence type="ECO:0000256" key="2">
    <source>
        <dbReference type="ARBA" id="ARBA00022741"/>
    </source>
</evidence>
<dbReference type="InterPro" id="IPR045864">
    <property type="entry name" value="aa-tRNA-synth_II/BPL/LPL"/>
</dbReference>
<proteinExistence type="predicted"/>
<protein>
    <recommendedName>
        <fullName evidence="5">biotin--[biotin carboxyl-carrier protein] ligase</fullName>
        <ecNumber evidence="5">6.3.4.15</ecNumber>
    </recommendedName>
</protein>
<organism evidence="7 8">
    <name type="scientific">candidate division WOR-3 bacterium 4484_100</name>
    <dbReference type="NCBI Taxonomy" id="1936077"/>
    <lineage>
        <taxon>Bacteria</taxon>
        <taxon>Bacteria division WOR-3</taxon>
    </lineage>
</organism>
<reference evidence="8" key="1">
    <citation type="submission" date="2017-01" db="EMBL/GenBank/DDBJ databases">
        <title>Novel pathways for hydrocarbon cycling and metabolic interdependencies in hydrothermal sediment communities.</title>
        <authorList>
            <person name="Dombrowski N."/>
            <person name="Seitz K."/>
            <person name="Teske A."/>
            <person name="Baker B."/>
        </authorList>
    </citation>
    <scope>NUCLEOTIDE SEQUENCE [LARGE SCALE GENOMIC DNA]</scope>
</reference>
<accession>A0A1V4QGC1</accession>
<dbReference type="AlphaFoldDB" id="A0A1V4QGC1"/>
<dbReference type="SUPFAM" id="SSF55681">
    <property type="entry name" value="Class II aaRS and biotin synthetases"/>
    <property type="match status" value="1"/>
</dbReference>
<dbReference type="InterPro" id="IPR004408">
    <property type="entry name" value="Biotin_CoA_COase_ligase"/>
</dbReference>
<evidence type="ECO:0000256" key="5">
    <source>
        <dbReference type="ARBA" id="ARBA00024227"/>
    </source>
</evidence>
<dbReference type="PROSITE" id="PS51733">
    <property type="entry name" value="BPL_LPL_CATALYTIC"/>
    <property type="match status" value="1"/>
</dbReference>
<dbReference type="Pfam" id="PF02237">
    <property type="entry name" value="BPL_C"/>
    <property type="match status" value="1"/>
</dbReference>
<comment type="caution">
    <text evidence="7">The sequence shown here is derived from an EMBL/GenBank/DDBJ whole genome shotgun (WGS) entry which is preliminary data.</text>
</comment>
<evidence type="ECO:0000256" key="1">
    <source>
        <dbReference type="ARBA" id="ARBA00022598"/>
    </source>
</evidence>
<dbReference type="EC" id="6.3.4.15" evidence="5"/>
<dbReference type="PANTHER" id="PTHR12835:SF5">
    <property type="entry name" value="BIOTIN--PROTEIN LIGASE"/>
    <property type="match status" value="1"/>
</dbReference>
<keyword evidence="4" id="KW-0092">Biotin</keyword>
<dbReference type="GO" id="GO:0004077">
    <property type="term" value="F:biotin--[biotin carboxyl-carrier protein] ligase activity"/>
    <property type="evidence" value="ECO:0007669"/>
    <property type="project" value="UniProtKB-EC"/>
</dbReference>
<keyword evidence="3" id="KW-0067">ATP-binding</keyword>
<evidence type="ECO:0000259" key="6">
    <source>
        <dbReference type="PROSITE" id="PS51733"/>
    </source>
</evidence>